<dbReference type="Proteomes" id="UP000245119">
    <property type="component" value="Linkage Group LG9"/>
</dbReference>
<evidence type="ECO:0000256" key="2">
    <source>
        <dbReference type="SAM" id="Phobius"/>
    </source>
</evidence>
<evidence type="ECO:0000256" key="1">
    <source>
        <dbReference type="SAM" id="MobiDB-lite"/>
    </source>
</evidence>
<accession>A0A2T7NU33</accession>
<keyword evidence="2" id="KW-1133">Transmembrane helix</keyword>
<organism evidence="3 4">
    <name type="scientific">Pomacea canaliculata</name>
    <name type="common">Golden apple snail</name>
    <dbReference type="NCBI Taxonomy" id="400727"/>
    <lineage>
        <taxon>Eukaryota</taxon>
        <taxon>Metazoa</taxon>
        <taxon>Spiralia</taxon>
        <taxon>Lophotrochozoa</taxon>
        <taxon>Mollusca</taxon>
        <taxon>Gastropoda</taxon>
        <taxon>Caenogastropoda</taxon>
        <taxon>Architaenioglossa</taxon>
        <taxon>Ampullarioidea</taxon>
        <taxon>Ampullariidae</taxon>
        <taxon>Pomacea</taxon>
    </lineage>
</organism>
<dbReference type="SUPFAM" id="SSF49785">
    <property type="entry name" value="Galactose-binding domain-like"/>
    <property type="match status" value="1"/>
</dbReference>
<keyword evidence="4" id="KW-1185">Reference proteome</keyword>
<reference evidence="3 4" key="1">
    <citation type="submission" date="2018-04" db="EMBL/GenBank/DDBJ databases">
        <title>The genome of golden apple snail Pomacea canaliculata provides insight into stress tolerance and invasive adaptation.</title>
        <authorList>
            <person name="Liu C."/>
            <person name="Liu B."/>
            <person name="Ren Y."/>
            <person name="Zhang Y."/>
            <person name="Wang H."/>
            <person name="Li S."/>
            <person name="Jiang F."/>
            <person name="Yin L."/>
            <person name="Zhang G."/>
            <person name="Qian W."/>
            <person name="Fan W."/>
        </authorList>
    </citation>
    <scope>NUCLEOTIDE SEQUENCE [LARGE SCALE GENOMIC DNA]</scope>
    <source>
        <strain evidence="3">SZHN2017</strain>
        <tissue evidence="3">Muscle</tissue>
    </source>
</reference>
<evidence type="ECO:0000313" key="4">
    <source>
        <dbReference type="Proteomes" id="UP000245119"/>
    </source>
</evidence>
<keyword evidence="2" id="KW-0472">Membrane</keyword>
<keyword evidence="2" id="KW-0812">Transmembrane</keyword>
<comment type="caution">
    <text evidence="3">The sequence shown here is derived from an EMBL/GenBank/DDBJ whole genome shotgun (WGS) entry which is preliminary data.</text>
</comment>
<dbReference type="AlphaFoldDB" id="A0A2T7NU33"/>
<dbReference type="OrthoDB" id="6159156at2759"/>
<feature type="compositionally biased region" description="Basic and acidic residues" evidence="1">
    <location>
        <begin position="260"/>
        <end position="275"/>
    </location>
</feature>
<dbReference type="Gene3D" id="2.60.120.260">
    <property type="entry name" value="Galactose-binding domain-like"/>
    <property type="match status" value="1"/>
</dbReference>
<feature type="region of interest" description="Disordered" evidence="1">
    <location>
        <begin position="253"/>
        <end position="304"/>
    </location>
</feature>
<gene>
    <name evidence="3" type="ORF">C0Q70_15157</name>
</gene>
<evidence type="ECO:0008006" key="5">
    <source>
        <dbReference type="Google" id="ProtNLM"/>
    </source>
</evidence>
<name>A0A2T7NU33_POMCA</name>
<evidence type="ECO:0000313" key="3">
    <source>
        <dbReference type="EMBL" id="PVD24672.1"/>
    </source>
</evidence>
<proteinExistence type="predicted"/>
<dbReference type="InterPro" id="IPR008979">
    <property type="entry name" value="Galactose-bd-like_sf"/>
</dbReference>
<sequence>MIVIVAPAKLAAAENGVWSQSSVALARRPCECGEECTTSRKYIFADIPRKVNVAIGKPSKASTIKKIDNDDSCLANDGYLSTSELTTCMSTAEGDPAPFWEVDLGGNYEIAGINIDFDDDKRISILLDGKEIFVTNDETTDPAYIPNNRNRNWTGQVLKLQRKGPRVDPLMICEVEVFNCLPGFFGYECEGICEKPVCDNARFCSRIDGSCPKTDEVKETSDCSPLILVAGYVVGFLIISLFIFAAKVIPYKKKSKPKAVKKEAEGDKEEEKTEGEGSGSGSGGDKVESQSESGSGTDEKESQM</sequence>
<feature type="transmembrane region" description="Helical" evidence="2">
    <location>
        <begin position="226"/>
        <end position="249"/>
    </location>
</feature>
<dbReference type="EMBL" id="PZQS01000009">
    <property type="protein sequence ID" value="PVD24672.1"/>
    <property type="molecule type" value="Genomic_DNA"/>
</dbReference>
<protein>
    <recommendedName>
        <fullName evidence="5">Fucolectin tachylectin-4 pentraxin-1 domain-containing protein</fullName>
    </recommendedName>
</protein>